<dbReference type="OrthoDB" id="413993at2759"/>
<evidence type="ECO:0000313" key="1">
    <source>
        <dbReference type="EMBL" id="KAG5647701.1"/>
    </source>
</evidence>
<dbReference type="SUPFAM" id="SSF51556">
    <property type="entry name" value="Metallo-dependent hydrolases"/>
    <property type="match status" value="1"/>
</dbReference>
<organism evidence="1 2">
    <name type="scientific">Asterophora parasitica</name>
    <dbReference type="NCBI Taxonomy" id="117018"/>
    <lineage>
        <taxon>Eukaryota</taxon>
        <taxon>Fungi</taxon>
        <taxon>Dikarya</taxon>
        <taxon>Basidiomycota</taxon>
        <taxon>Agaricomycotina</taxon>
        <taxon>Agaricomycetes</taxon>
        <taxon>Agaricomycetidae</taxon>
        <taxon>Agaricales</taxon>
        <taxon>Tricholomatineae</taxon>
        <taxon>Lyophyllaceae</taxon>
        <taxon>Asterophora</taxon>
    </lineage>
</organism>
<dbReference type="Pfam" id="PF01026">
    <property type="entry name" value="TatD_DNase"/>
    <property type="match status" value="1"/>
</dbReference>
<dbReference type="EMBL" id="JABCKV010000007">
    <property type="protein sequence ID" value="KAG5647701.1"/>
    <property type="molecule type" value="Genomic_DNA"/>
</dbReference>
<keyword evidence="2" id="KW-1185">Reference proteome</keyword>
<sequence>MADLPPQSVLKHVVDVHCHPTDAPFISADSVHRLQITICAMSSKQSDQHLVRDLALANPSNVIPCFGYHPWFTHHISLRAPSSKDNHYRNLLLQTNSKLSSEDSRPPHAEHIAAFESLLPSLPDPTPLADILSELRRNLEAFPAAMLGEVGLDRSFRVPVDYDAEQRRLTSFVVPSDHQLAVLEAQLDLAVELGRNVSMHSVKSQLATLELLAKMKAKHKKKWNRINIDLHSCGVSPETWRDIEKKHSNVFLSLSTVINSRSPNHRALIAACSPNRLLVESDFNDINHCTERTWDMIKTVADVRGWPLESDWVDDLEEKDWGTVRRLERNWFAFKAGKLES</sequence>
<name>A0A9P7KHE1_9AGAR</name>
<proteinExistence type="predicted"/>
<accession>A0A9P7KHE1</accession>
<dbReference type="InterPro" id="IPR053044">
    <property type="entry name" value="Metallo-hydrolase/TatD-type"/>
</dbReference>
<evidence type="ECO:0000313" key="2">
    <source>
        <dbReference type="Proteomes" id="UP000775547"/>
    </source>
</evidence>
<evidence type="ECO:0008006" key="3">
    <source>
        <dbReference type="Google" id="ProtNLM"/>
    </source>
</evidence>
<dbReference type="Proteomes" id="UP000775547">
    <property type="component" value="Unassembled WGS sequence"/>
</dbReference>
<dbReference type="Gene3D" id="3.20.20.140">
    <property type="entry name" value="Metal-dependent hydrolases"/>
    <property type="match status" value="1"/>
</dbReference>
<gene>
    <name evidence="1" type="ORF">DXG03_008424</name>
</gene>
<reference evidence="1" key="2">
    <citation type="submission" date="2021-10" db="EMBL/GenBank/DDBJ databases">
        <title>Phylogenomics reveals ancestral predisposition of the termite-cultivated fungus Termitomyces towards a domesticated lifestyle.</title>
        <authorList>
            <person name="Auxier B."/>
            <person name="Grum-Grzhimaylo A."/>
            <person name="Cardenas M.E."/>
            <person name="Lodge J.D."/>
            <person name="Laessoe T."/>
            <person name="Pedersen O."/>
            <person name="Smith M.E."/>
            <person name="Kuyper T.W."/>
            <person name="Franco-Molano E.A."/>
            <person name="Baroni T.J."/>
            <person name="Aanen D.K."/>
        </authorList>
    </citation>
    <scope>NUCLEOTIDE SEQUENCE</scope>
    <source>
        <strain evidence="1">AP01</strain>
        <tissue evidence="1">Mycelium</tissue>
    </source>
</reference>
<reference evidence="1" key="1">
    <citation type="submission" date="2020-07" db="EMBL/GenBank/DDBJ databases">
        <authorList>
            <person name="Nieuwenhuis M."/>
            <person name="Van De Peppel L.J.J."/>
        </authorList>
    </citation>
    <scope>NUCLEOTIDE SEQUENCE</scope>
    <source>
        <strain evidence="1">AP01</strain>
        <tissue evidence="1">Mycelium</tissue>
    </source>
</reference>
<dbReference type="AlphaFoldDB" id="A0A9P7KHE1"/>
<dbReference type="PANTHER" id="PTHR47345:SF1">
    <property type="entry name" value="CUT9-INTERACTING PROTEIN SCN1"/>
    <property type="match status" value="1"/>
</dbReference>
<protein>
    <recommendedName>
        <fullName evidence="3">Cut9 interacting protein Scn1</fullName>
    </recommendedName>
</protein>
<comment type="caution">
    <text evidence="1">The sequence shown here is derived from an EMBL/GenBank/DDBJ whole genome shotgun (WGS) entry which is preliminary data.</text>
</comment>
<dbReference type="InterPro" id="IPR001130">
    <property type="entry name" value="TatD-like"/>
</dbReference>
<dbReference type="InterPro" id="IPR032466">
    <property type="entry name" value="Metal_Hydrolase"/>
</dbReference>
<dbReference type="GO" id="GO:0016788">
    <property type="term" value="F:hydrolase activity, acting on ester bonds"/>
    <property type="evidence" value="ECO:0007669"/>
    <property type="project" value="InterPro"/>
</dbReference>
<dbReference type="PANTHER" id="PTHR47345">
    <property type="entry name" value="CUT9-INTERACTING PROTEIN SCN1"/>
    <property type="match status" value="1"/>
</dbReference>